<proteinExistence type="predicted"/>
<dbReference type="EMBL" id="HBUF01529230">
    <property type="protein sequence ID" value="CAG6751260.1"/>
    <property type="molecule type" value="Transcribed_RNA"/>
</dbReference>
<dbReference type="EMBL" id="HBUF01529231">
    <property type="protein sequence ID" value="CAG6751269.1"/>
    <property type="molecule type" value="Transcribed_RNA"/>
</dbReference>
<evidence type="ECO:0000313" key="1">
    <source>
        <dbReference type="EMBL" id="CAG6751277.1"/>
    </source>
</evidence>
<dbReference type="EMBL" id="HBUF01529233">
    <property type="protein sequence ID" value="CAG6751284.1"/>
    <property type="molecule type" value="Transcribed_RNA"/>
</dbReference>
<name>A0A8D8ZPV9_9HEMI</name>
<protein>
    <submittedName>
        <fullName evidence="1">Uncharacterized protein</fullName>
    </submittedName>
</protein>
<dbReference type="EMBL" id="HBUF01529223">
    <property type="protein sequence ID" value="CAG6751222.1"/>
    <property type="molecule type" value="Transcribed_RNA"/>
</dbReference>
<reference evidence="1" key="1">
    <citation type="submission" date="2021-05" db="EMBL/GenBank/DDBJ databases">
        <authorList>
            <person name="Alioto T."/>
            <person name="Alioto T."/>
            <person name="Gomez Garrido J."/>
        </authorList>
    </citation>
    <scope>NUCLEOTIDE SEQUENCE</scope>
</reference>
<dbReference type="EMBL" id="HBUF01529226">
    <property type="protein sequence ID" value="CAG6751244.1"/>
    <property type="molecule type" value="Transcribed_RNA"/>
</dbReference>
<dbReference type="AlphaFoldDB" id="A0A8D8ZPV9"/>
<organism evidence="1">
    <name type="scientific">Cacopsylla melanoneura</name>
    <dbReference type="NCBI Taxonomy" id="428564"/>
    <lineage>
        <taxon>Eukaryota</taxon>
        <taxon>Metazoa</taxon>
        <taxon>Ecdysozoa</taxon>
        <taxon>Arthropoda</taxon>
        <taxon>Hexapoda</taxon>
        <taxon>Insecta</taxon>
        <taxon>Pterygota</taxon>
        <taxon>Neoptera</taxon>
        <taxon>Paraneoptera</taxon>
        <taxon>Hemiptera</taxon>
        <taxon>Sternorrhyncha</taxon>
        <taxon>Psylloidea</taxon>
        <taxon>Psyllidae</taxon>
        <taxon>Psyllinae</taxon>
        <taxon>Cacopsylla</taxon>
    </lineage>
</organism>
<dbReference type="EMBL" id="HBUF01529225">
    <property type="protein sequence ID" value="CAG6751237.1"/>
    <property type="molecule type" value="Transcribed_RNA"/>
</dbReference>
<dbReference type="EMBL" id="HBUF01529224">
    <property type="protein sequence ID" value="CAG6751229.1"/>
    <property type="molecule type" value="Transcribed_RNA"/>
</dbReference>
<accession>A0A8D8ZPV9</accession>
<sequence>MFLASGSKTEATPSIPGIMNTVLLLPTASSSVLPLPLSDGSRRTGLPASLSSPTVLIKYWMPKFGISSTPICVGAPEPSVLVGPDLSLLSKDSEISCSLANVRLRMSCGVRKTSNSRSRVCLISTAIIESIPNSASVE</sequence>
<dbReference type="EMBL" id="HBUF01529232">
    <property type="protein sequence ID" value="CAG6751277.1"/>
    <property type="molecule type" value="Transcribed_RNA"/>
</dbReference>